<evidence type="ECO:0000256" key="1">
    <source>
        <dbReference type="ARBA" id="ARBA00022729"/>
    </source>
</evidence>
<feature type="domain" description="Soluble ligand binding" evidence="3">
    <location>
        <begin position="190"/>
        <end position="234"/>
    </location>
</feature>
<protein>
    <submittedName>
        <fullName evidence="4">SLBB domain protein</fullName>
    </submittedName>
</protein>
<dbReference type="Proteomes" id="UP000318437">
    <property type="component" value="Unassembled WGS sequence"/>
</dbReference>
<evidence type="ECO:0000259" key="3">
    <source>
        <dbReference type="Pfam" id="PF10531"/>
    </source>
</evidence>
<dbReference type="GO" id="GO:0015159">
    <property type="term" value="F:polysaccharide transmembrane transporter activity"/>
    <property type="evidence" value="ECO:0007669"/>
    <property type="project" value="InterPro"/>
</dbReference>
<dbReference type="PANTHER" id="PTHR33619">
    <property type="entry name" value="POLYSACCHARIDE EXPORT PROTEIN GFCE-RELATED"/>
    <property type="match status" value="1"/>
</dbReference>
<feature type="domain" description="Soluble ligand binding" evidence="3">
    <location>
        <begin position="327"/>
        <end position="377"/>
    </location>
</feature>
<accession>A0A5C6CFT4</accession>
<dbReference type="AlphaFoldDB" id="A0A5C6CFT4"/>
<proteinExistence type="predicted"/>
<dbReference type="Pfam" id="PF10531">
    <property type="entry name" value="SLBB"/>
    <property type="match status" value="2"/>
</dbReference>
<evidence type="ECO:0000259" key="2">
    <source>
        <dbReference type="Pfam" id="PF02563"/>
    </source>
</evidence>
<dbReference type="InterPro" id="IPR049712">
    <property type="entry name" value="Poly_export"/>
</dbReference>
<dbReference type="Gene3D" id="3.10.560.10">
    <property type="entry name" value="Outer membrane lipoprotein wza domain like"/>
    <property type="match status" value="2"/>
</dbReference>
<feature type="domain" description="Polysaccharide export protein N-terminal" evidence="2">
    <location>
        <begin position="105"/>
        <end position="182"/>
    </location>
</feature>
<dbReference type="EMBL" id="SJPS01000006">
    <property type="protein sequence ID" value="TWU23793.1"/>
    <property type="molecule type" value="Genomic_DNA"/>
</dbReference>
<keyword evidence="5" id="KW-1185">Reference proteome</keyword>
<reference evidence="4 5" key="1">
    <citation type="submission" date="2019-02" db="EMBL/GenBank/DDBJ databases">
        <title>Deep-cultivation of Planctomycetes and their phenomic and genomic characterization uncovers novel biology.</title>
        <authorList>
            <person name="Wiegand S."/>
            <person name="Jogler M."/>
            <person name="Boedeker C."/>
            <person name="Pinto D."/>
            <person name="Vollmers J."/>
            <person name="Rivas-Marin E."/>
            <person name="Kohn T."/>
            <person name="Peeters S.H."/>
            <person name="Heuer A."/>
            <person name="Rast P."/>
            <person name="Oberbeckmann S."/>
            <person name="Bunk B."/>
            <person name="Jeske O."/>
            <person name="Meyerdierks A."/>
            <person name="Storesund J.E."/>
            <person name="Kallscheuer N."/>
            <person name="Luecker S."/>
            <person name="Lage O.M."/>
            <person name="Pohl T."/>
            <person name="Merkel B.J."/>
            <person name="Hornburger P."/>
            <person name="Mueller R.-W."/>
            <person name="Bruemmer F."/>
            <person name="Labrenz M."/>
            <person name="Spormann A.M."/>
            <person name="Op Den Camp H."/>
            <person name="Overmann J."/>
            <person name="Amann R."/>
            <person name="Jetten M.S.M."/>
            <person name="Mascher T."/>
            <person name="Medema M.H."/>
            <person name="Devos D.P."/>
            <person name="Kaster A.-K."/>
            <person name="Ovreas L."/>
            <person name="Rohde M."/>
            <person name="Galperin M.Y."/>
            <person name="Jogler C."/>
        </authorList>
    </citation>
    <scope>NUCLEOTIDE SEQUENCE [LARGE SCALE GENOMIC DNA]</scope>
    <source>
        <strain evidence="4 5">Pla144</strain>
    </source>
</reference>
<dbReference type="InterPro" id="IPR003715">
    <property type="entry name" value="Poly_export_N"/>
</dbReference>
<sequence length="435" mass="46427">MSDSERRNYIPTATIRASFEKLIRMTPESNSMLPAQLPPRGPLLIDESAARRWAWGAIVLLIGSWLAGCQTAQYRASKLPNQYRAKHSPGDVTVNMARLTGAGSDNSLIGTDDMLEVTVMSGRNGEASVPAVARVSKEGLVDVSPIGPVAVANLDPAVASERIAKAAIERGIFLQPNITVEIKKKAVNHITVLGAVEKPGLHEVPRNSSDVVSALAMAGGLTDAAGTEVEIIRQHVARTNSYTRFADGSTAQPPTSEEEAEVKLAAYSDLFPSGPPSAQAKSPVVPVSEQVAQRIDLASLPTNSARDDFHLDDRDVVMVKPRKKRSIHVGGLVKQPGQFELPPTEDLRLLDAIALAGGSSSTVADKVYVIRPVAGEPEPVVILASMQKAKQNGKENLLLAEGDMVSIEQTPATAVYDAFSSFLRFTIGFSSSSFF</sequence>
<dbReference type="PANTHER" id="PTHR33619:SF3">
    <property type="entry name" value="POLYSACCHARIDE EXPORT PROTEIN GFCE-RELATED"/>
    <property type="match status" value="1"/>
</dbReference>
<comment type="caution">
    <text evidence="4">The sequence shown here is derived from an EMBL/GenBank/DDBJ whole genome shotgun (WGS) entry which is preliminary data.</text>
</comment>
<organism evidence="4 5">
    <name type="scientific">Bythopirellula polymerisocia</name>
    <dbReference type="NCBI Taxonomy" id="2528003"/>
    <lineage>
        <taxon>Bacteria</taxon>
        <taxon>Pseudomonadati</taxon>
        <taxon>Planctomycetota</taxon>
        <taxon>Planctomycetia</taxon>
        <taxon>Pirellulales</taxon>
        <taxon>Lacipirellulaceae</taxon>
        <taxon>Bythopirellula</taxon>
    </lineage>
</organism>
<name>A0A5C6CFT4_9BACT</name>
<gene>
    <name evidence="4" type="ORF">Pla144_39680</name>
</gene>
<evidence type="ECO:0000313" key="4">
    <source>
        <dbReference type="EMBL" id="TWU23793.1"/>
    </source>
</evidence>
<evidence type="ECO:0000313" key="5">
    <source>
        <dbReference type="Proteomes" id="UP000318437"/>
    </source>
</evidence>
<dbReference type="InterPro" id="IPR019554">
    <property type="entry name" value="Soluble_ligand-bd"/>
</dbReference>
<keyword evidence="1" id="KW-0732">Signal</keyword>
<dbReference type="Pfam" id="PF02563">
    <property type="entry name" value="Poly_export"/>
    <property type="match status" value="1"/>
</dbReference>